<keyword evidence="3" id="KW-1185">Reference proteome</keyword>
<organism evidence="2 3">
    <name type="scientific">Folsomia candida</name>
    <name type="common">Springtail</name>
    <dbReference type="NCBI Taxonomy" id="158441"/>
    <lineage>
        <taxon>Eukaryota</taxon>
        <taxon>Metazoa</taxon>
        <taxon>Ecdysozoa</taxon>
        <taxon>Arthropoda</taxon>
        <taxon>Hexapoda</taxon>
        <taxon>Collembola</taxon>
        <taxon>Entomobryomorpha</taxon>
        <taxon>Isotomoidea</taxon>
        <taxon>Isotomidae</taxon>
        <taxon>Proisotominae</taxon>
        <taxon>Folsomia</taxon>
    </lineage>
</organism>
<gene>
    <name evidence="2" type="ORF">Fcan01_06790</name>
</gene>
<keyword evidence="1" id="KW-0472">Membrane</keyword>
<dbReference type="AlphaFoldDB" id="A0A226EI63"/>
<proteinExistence type="predicted"/>
<dbReference type="Proteomes" id="UP000198287">
    <property type="component" value="Unassembled WGS sequence"/>
</dbReference>
<evidence type="ECO:0000313" key="2">
    <source>
        <dbReference type="EMBL" id="OXA56767.1"/>
    </source>
</evidence>
<comment type="caution">
    <text evidence="2">The sequence shown here is derived from an EMBL/GenBank/DDBJ whole genome shotgun (WGS) entry which is preliminary data.</text>
</comment>
<protein>
    <submittedName>
        <fullName evidence="2">Bifunctional lycopene cyclase/phytoene synthase</fullName>
    </submittedName>
</protein>
<feature type="transmembrane region" description="Helical" evidence="1">
    <location>
        <begin position="132"/>
        <end position="154"/>
    </location>
</feature>
<keyword evidence="1" id="KW-0812">Transmembrane</keyword>
<sequence>MGMNPCCCSLQSGVKAIAIFGMVKSTFLLVISIIALVSGIILINHGGSRSSASEETDSHRREIAAAVGVVAVIVACFIIAICLIYFALAVLLWKAAQNRNEKYSRIWLIITCILWVLALFQLFWLLSSGGRFDISLTSLQLLLDIYFIWVVMAFRKELLEQEAQGFVVAGGGGNAESGPSSSYKMEQ</sequence>
<feature type="transmembrane region" description="Helical" evidence="1">
    <location>
        <begin position="105"/>
        <end position="126"/>
    </location>
</feature>
<reference evidence="2 3" key="1">
    <citation type="submission" date="2015-12" db="EMBL/GenBank/DDBJ databases">
        <title>The genome of Folsomia candida.</title>
        <authorList>
            <person name="Faddeeva A."/>
            <person name="Derks M.F."/>
            <person name="Anvar Y."/>
            <person name="Smit S."/>
            <person name="Van Straalen N."/>
            <person name="Roelofs D."/>
        </authorList>
    </citation>
    <scope>NUCLEOTIDE SEQUENCE [LARGE SCALE GENOMIC DNA]</scope>
    <source>
        <strain evidence="2 3">VU population</strain>
        <tissue evidence="2">Whole body</tissue>
    </source>
</reference>
<evidence type="ECO:0000313" key="3">
    <source>
        <dbReference type="Proteomes" id="UP000198287"/>
    </source>
</evidence>
<accession>A0A226EI63</accession>
<dbReference type="OMA" id="IATHWEL"/>
<dbReference type="EMBL" id="LNIX01000003">
    <property type="protein sequence ID" value="OXA56767.1"/>
    <property type="molecule type" value="Genomic_DNA"/>
</dbReference>
<feature type="transmembrane region" description="Helical" evidence="1">
    <location>
        <begin position="25"/>
        <end position="43"/>
    </location>
</feature>
<evidence type="ECO:0000256" key="1">
    <source>
        <dbReference type="SAM" id="Phobius"/>
    </source>
</evidence>
<keyword evidence="1" id="KW-1133">Transmembrane helix</keyword>
<feature type="transmembrane region" description="Helical" evidence="1">
    <location>
        <begin position="63"/>
        <end position="93"/>
    </location>
</feature>
<name>A0A226EI63_FOLCA</name>